<gene>
    <name evidence="2" type="ORF">V5799_002742</name>
</gene>
<keyword evidence="3" id="KW-1185">Reference proteome</keyword>
<protein>
    <submittedName>
        <fullName evidence="2">Uncharacterized protein</fullName>
    </submittedName>
</protein>
<proteinExistence type="predicted"/>
<accession>A0AAQ4DAY9</accession>
<comment type="caution">
    <text evidence="2">The sequence shown here is derived from an EMBL/GenBank/DDBJ whole genome shotgun (WGS) entry which is preliminary data.</text>
</comment>
<organism evidence="2 3">
    <name type="scientific">Amblyomma americanum</name>
    <name type="common">Lone star tick</name>
    <dbReference type="NCBI Taxonomy" id="6943"/>
    <lineage>
        <taxon>Eukaryota</taxon>
        <taxon>Metazoa</taxon>
        <taxon>Ecdysozoa</taxon>
        <taxon>Arthropoda</taxon>
        <taxon>Chelicerata</taxon>
        <taxon>Arachnida</taxon>
        <taxon>Acari</taxon>
        <taxon>Parasitiformes</taxon>
        <taxon>Ixodida</taxon>
        <taxon>Ixodoidea</taxon>
        <taxon>Ixodidae</taxon>
        <taxon>Amblyomminae</taxon>
        <taxon>Amblyomma</taxon>
    </lineage>
</organism>
<evidence type="ECO:0000313" key="3">
    <source>
        <dbReference type="Proteomes" id="UP001321473"/>
    </source>
</evidence>
<keyword evidence="1" id="KW-1133">Transmembrane helix</keyword>
<evidence type="ECO:0000256" key="1">
    <source>
        <dbReference type="SAM" id="Phobius"/>
    </source>
</evidence>
<keyword evidence="1" id="KW-0812">Transmembrane</keyword>
<name>A0AAQ4DAY9_AMBAM</name>
<dbReference type="EMBL" id="JARKHS020032806">
    <property type="protein sequence ID" value="KAK8759629.1"/>
    <property type="molecule type" value="Genomic_DNA"/>
</dbReference>
<keyword evidence="1" id="KW-0472">Membrane</keyword>
<dbReference type="Proteomes" id="UP001321473">
    <property type="component" value="Unassembled WGS sequence"/>
</dbReference>
<dbReference type="AlphaFoldDB" id="A0AAQ4DAY9"/>
<feature type="transmembrane region" description="Helical" evidence="1">
    <location>
        <begin position="67"/>
        <end position="85"/>
    </location>
</feature>
<sequence>MGCWFLYKALHIESSKRVFYDRIVLGGEAFKSTEPLTLKELCTVGDSELHSQETTEQPLKRFKMQRLLVCGFIFLICVASLMPSVCGCNAKLRKTGEHRCEGRLKFDDCRRVVVVKVSLEKKCSEEPQWHRPLPGLAQPGPSGRDCGRNGYCGYGPCSGCVGNNLWCAGYCTM</sequence>
<reference evidence="2 3" key="1">
    <citation type="journal article" date="2023" name="Arcadia Sci">
        <title>De novo assembly of a long-read Amblyomma americanum tick genome.</title>
        <authorList>
            <person name="Chou S."/>
            <person name="Poskanzer K.E."/>
            <person name="Rollins M."/>
            <person name="Thuy-Boun P.S."/>
        </authorList>
    </citation>
    <scope>NUCLEOTIDE SEQUENCE [LARGE SCALE GENOMIC DNA]</scope>
    <source>
        <strain evidence="2">F_SG_1</strain>
        <tissue evidence="2">Salivary glands</tissue>
    </source>
</reference>
<evidence type="ECO:0000313" key="2">
    <source>
        <dbReference type="EMBL" id="KAK8759629.1"/>
    </source>
</evidence>